<dbReference type="CDD" id="cd11717">
    <property type="entry name" value="THUMP_THUMPD1_like"/>
    <property type="match status" value="1"/>
</dbReference>
<sequence length="416" mass="46146">MVGILALRIGDAPGRGKGKIYSTVHLGDCVTGKVPNGAAGIRMPRAGERETGRRARGPTLCPAARVAYRDSPPSINHKDNAFTMSQPKKKVPNSSRAKYLRQRAISTSLITGPGIFFTCPRNKEAASVYELKDLLERVAEEIKPAVVGEDEPQGDQSKGTEVEEEDEDEKVEDIESQIQKELEELKGGGRRDDRGAKKQVTRRFESKKMDCECLGFISFPKAYDPVEFSTHIVRQIQEGKSGYGLRFIQRITPVSMTCSANSPTEFEKILAHLLEPHFGIKASPEIKANEAEVSVPIPDAGPAICPRVGLRFRIEPIIRCHDKPLNRSEVIRITGDVVKRFNGDEYIVMADECSVGHQTSDLLHRVSIDDAQVVILVCVYRYVVGVSVVRDYDKDGKRFNLRVLAETQEKEAVTAE</sequence>
<dbReference type="PANTHER" id="PTHR13452:SF10">
    <property type="entry name" value="THUMP DOMAIN-CONTAINING PROTEIN 1"/>
    <property type="match status" value="1"/>
</dbReference>
<feature type="compositionally biased region" description="Polar residues" evidence="1">
    <location>
        <begin position="82"/>
        <end position="96"/>
    </location>
</feature>
<organism evidence="2 3">
    <name type="scientific">Puccinia striiformis f. sp. tritici PST-78</name>
    <dbReference type="NCBI Taxonomy" id="1165861"/>
    <lineage>
        <taxon>Eukaryota</taxon>
        <taxon>Fungi</taxon>
        <taxon>Dikarya</taxon>
        <taxon>Basidiomycota</taxon>
        <taxon>Pucciniomycotina</taxon>
        <taxon>Pucciniomycetes</taxon>
        <taxon>Pucciniales</taxon>
        <taxon>Pucciniaceae</taxon>
        <taxon>Puccinia</taxon>
    </lineage>
</organism>
<dbReference type="PANTHER" id="PTHR13452">
    <property type="entry name" value="THUMP DOMAIN CONTAINING PROTEIN 1-RELATED"/>
    <property type="match status" value="1"/>
</dbReference>
<reference evidence="3" key="1">
    <citation type="submission" date="2014-03" db="EMBL/GenBank/DDBJ databases">
        <title>The Genome Sequence of Puccinia striiformis f. sp. tritici PST-78.</title>
        <authorList>
            <consortium name="The Broad Institute Genome Sequencing Platform"/>
            <person name="Cuomo C."/>
            <person name="Hulbert S."/>
            <person name="Chen X."/>
            <person name="Walker B."/>
            <person name="Young S.K."/>
            <person name="Zeng Q."/>
            <person name="Gargeya S."/>
            <person name="Fitzgerald M."/>
            <person name="Haas B."/>
            <person name="Abouelleil A."/>
            <person name="Alvarado L."/>
            <person name="Arachchi H.M."/>
            <person name="Berlin A.M."/>
            <person name="Chapman S.B."/>
            <person name="Goldberg J."/>
            <person name="Griggs A."/>
            <person name="Gujja S."/>
            <person name="Hansen M."/>
            <person name="Howarth C."/>
            <person name="Imamovic A."/>
            <person name="Larimer J."/>
            <person name="McCowan C."/>
            <person name="Montmayeur A."/>
            <person name="Murphy C."/>
            <person name="Neiman D."/>
            <person name="Pearson M."/>
            <person name="Priest M."/>
            <person name="Roberts A."/>
            <person name="Saif S."/>
            <person name="Shea T."/>
            <person name="Sisk P."/>
            <person name="Sykes S."/>
            <person name="Wortman J."/>
            <person name="Nusbaum C."/>
            <person name="Birren B."/>
        </authorList>
    </citation>
    <scope>NUCLEOTIDE SEQUENCE [LARGE SCALE GENOMIC DNA]</scope>
    <source>
        <strain evidence="3">race PST-78</strain>
    </source>
</reference>
<evidence type="ECO:0008006" key="4">
    <source>
        <dbReference type="Google" id="ProtNLM"/>
    </source>
</evidence>
<comment type="caution">
    <text evidence="2">The sequence shown here is derived from an EMBL/GenBank/DDBJ whole genome shotgun (WGS) entry which is preliminary data.</text>
</comment>
<feature type="region of interest" description="Disordered" evidence="1">
    <location>
        <begin position="182"/>
        <end position="201"/>
    </location>
</feature>
<dbReference type="AlphaFoldDB" id="A0A0L0VWJ6"/>
<evidence type="ECO:0000256" key="1">
    <source>
        <dbReference type="SAM" id="MobiDB-lite"/>
    </source>
</evidence>
<evidence type="ECO:0000313" key="3">
    <source>
        <dbReference type="Proteomes" id="UP000054564"/>
    </source>
</evidence>
<keyword evidence="3" id="KW-1185">Reference proteome</keyword>
<name>A0A0L0VWJ6_9BASI</name>
<dbReference type="GO" id="GO:0006400">
    <property type="term" value="P:tRNA modification"/>
    <property type="evidence" value="ECO:0007669"/>
    <property type="project" value="InterPro"/>
</dbReference>
<proteinExistence type="predicted"/>
<evidence type="ECO:0000313" key="2">
    <source>
        <dbReference type="EMBL" id="KNF03689.1"/>
    </source>
</evidence>
<feature type="compositionally biased region" description="Acidic residues" evidence="1">
    <location>
        <begin position="162"/>
        <end position="174"/>
    </location>
</feature>
<protein>
    <recommendedName>
        <fullName evidence="4">THUMP domain-containing protein</fullName>
    </recommendedName>
</protein>
<feature type="region of interest" description="Disordered" evidence="1">
    <location>
        <begin position="143"/>
        <end position="174"/>
    </location>
</feature>
<dbReference type="GO" id="GO:0003723">
    <property type="term" value="F:RNA binding"/>
    <property type="evidence" value="ECO:0007669"/>
    <property type="project" value="InterPro"/>
</dbReference>
<dbReference type="Proteomes" id="UP000054564">
    <property type="component" value="Unassembled WGS sequence"/>
</dbReference>
<dbReference type="STRING" id="1165861.A0A0L0VWJ6"/>
<dbReference type="EMBL" id="AJIL01000016">
    <property type="protein sequence ID" value="KNF03689.1"/>
    <property type="molecule type" value="Genomic_DNA"/>
</dbReference>
<accession>A0A0L0VWJ6</accession>
<gene>
    <name evidence="2" type="ORF">PSTG_03210</name>
</gene>
<feature type="region of interest" description="Disordered" evidence="1">
    <location>
        <begin position="69"/>
        <end position="96"/>
    </location>
</feature>
<dbReference type="InterPro" id="IPR040183">
    <property type="entry name" value="THUMPD1-like"/>
</dbReference>
<dbReference type="OrthoDB" id="367221at2759"/>
<dbReference type="Gene3D" id="3.30.2300.10">
    <property type="entry name" value="THUMP superfamily"/>
    <property type="match status" value="1"/>
</dbReference>